<dbReference type="InterPro" id="IPR029044">
    <property type="entry name" value="Nucleotide-diphossugar_trans"/>
</dbReference>
<comment type="subcellular location">
    <subcellularLocation>
        <location evidence="1 17">Membrane</location>
        <topology evidence="1 17">Single-pass type I membrane protein</topology>
    </subcellularLocation>
    <subcellularLocation>
        <location evidence="2">Membrane</location>
        <topology evidence="2">Single-pass type II membrane protein</topology>
    </subcellularLocation>
</comment>
<keyword evidence="9 17" id="KW-0130">Cell adhesion</keyword>
<keyword evidence="10 17" id="KW-0401">Integrin</keyword>
<evidence type="ECO:0000256" key="13">
    <source>
        <dbReference type="ARBA" id="ARBA00023180"/>
    </source>
</evidence>
<dbReference type="GO" id="GO:0005975">
    <property type="term" value="P:carbohydrate metabolic process"/>
    <property type="evidence" value="ECO:0007669"/>
    <property type="project" value="InterPro"/>
</dbReference>
<dbReference type="Gene3D" id="2.130.10.130">
    <property type="entry name" value="Integrin alpha, N-terminal"/>
    <property type="match status" value="1"/>
</dbReference>
<dbReference type="PANTHER" id="PTHR23220:SF89">
    <property type="entry name" value="INTEGRIN ALPHA-3"/>
    <property type="match status" value="1"/>
</dbReference>
<gene>
    <name evidence="20" type="ORF">D9C73_026598</name>
</gene>
<dbReference type="Pfam" id="PF03414">
    <property type="entry name" value="Glyco_transf_6"/>
    <property type="match status" value="1"/>
</dbReference>
<keyword evidence="17" id="KW-1133">Transmembrane helix</keyword>
<dbReference type="PROSITE" id="PS51470">
    <property type="entry name" value="FG_GAP"/>
    <property type="match status" value="3"/>
</dbReference>
<dbReference type="PRINTS" id="PR01185">
    <property type="entry name" value="INTEGRINA"/>
</dbReference>
<feature type="binding site" evidence="14">
    <location>
        <begin position="153"/>
        <end position="155"/>
    </location>
    <ligand>
        <name>UDP-N-acetyl-alpha-D-galactosamine</name>
        <dbReference type="ChEBI" id="CHEBI:67138"/>
    </ligand>
</feature>
<feature type="binding site" evidence="14">
    <location>
        <position position="158"/>
    </location>
    <ligand>
        <name>UDP-N-acetyl-alpha-D-galactosamine</name>
        <dbReference type="ChEBI" id="CHEBI:67138"/>
    </ligand>
</feature>
<feature type="repeat" description="FG-GAP" evidence="16">
    <location>
        <begin position="592"/>
        <end position="647"/>
    </location>
</feature>
<evidence type="ECO:0000256" key="16">
    <source>
        <dbReference type="PROSITE-ProRule" id="PRU00803"/>
    </source>
</evidence>
<keyword evidence="8" id="KW-0677">Repeat</keyword>
<dbReference type="STRING" id="240159.A0A4U5VRF7"/>
<dbReference type="GO" id="GO:0008305">
    <property type="term" value="C:integrin complex"/>
    <property type="evidence" value="ECO:0007669"/>
    <property type="project" value="InterPro"/>
</dbReference>
<keyword evidence="12 17" id="KW-0675">Receptor</keyword>
<dbReference type="InterPro" id="IPR000413">
    <property type="entry name" value="Integrin_alpha"/>
</dbReference>
<dbReference type="EMBL" id="CM014100">
    <property type="protein sequence ID" value="TKS91204.1"/>
    <property type="molecule type" value="Genomic_DNA"/>
</dbReference>
<evidence type="ECO:0000256" key="11">
    <source>
        <dbReference type="ARBA" id="ARBA00023136"/>
    </source>
</evidence>
<sequence>MQGAESPADRKRPSSARAATPLPVREQSDPDRHVDSDQQRLTKVDLLLWSVLRIRTVLISDREMLLNRNLLIGILLIFLLLGHVEVHHFQSHELHMVAPEHLKYDQPSIVSGRNDVVTVTPWLAPVVWEGTFNPVLLDSIYKRQNITVAATVFAVGKYVMFLKDFLETAEQHFFVGFRVHMYVFTDQPDSVPQIKMAADRQLSVLPVPSSKRWQEISARRMELIQKLIEEKLRNNSDYIFCLDVDSKFHGRWGTESLGALIAVIHPGYYRDNRKRFPYERRPESRAYIATREGDFYYCGGAYMWINKPSKVLSPEYLWQDFKARNPEVHIVRLLVGAPREKAEPNVPANRTGGVYSCPITADQSDCSRLKLIDPDLNLSEDLIEDMWLGVSVASQGRPGGRVLACGHRFVKLYGAFKLRHMIGRCYLRGNDLQYDDTDVHWQNPDQPCSHLGDVSSEVMCNMGISASITQTEIIVGSPGSYEWQDVVFDIQRSSFPNMEHRNIYTGAPKDSKEDARGSVLLVAKRSDKLMIQQTLRGEQMGSYFGNAVATIDLNNDGWNDLLVGAPFYFHRQQEAGGAVYVYMNKGGLFDSQPSVVLRGPAGSAFGMSVTAAGDLNQDGFQDFAVGAPFHETGSVMIWTGSSDGVSTEPSQVIRGSSVSPGFRTFGYSLTGGLDVDGNKYPDLLVGSLDNTVALLRARPVIHLNKTLRVSPDIIDPNSCDSCFKSRLRFCDNGQSVYSGYLTTPKRRCQTLKVGLLSPVRDKVEPLVFSLNVSLYEKLPKKRNAVQDLKRFPVLNQPPRPITTQVKLVDSPRLRTGTRVWYGWEDLEESTGGEVEDEVLWGRHGDYVQVLDSLWGRHGDYVQVLDSLWGRHGDYAKILDSLWGRHRDYVQVLDSLRGRHRDYVQVLDSLWGRHGDYVQVLDSLWGRHGDYVQVLNSLWGRHEDYVQVLDSLWGRHGDYVQVLDSLWGRHGDYVQVLDSLWGRHRDYVQVLDSLWGRHGDYVQVLDSLWGRHGDYAKILDSLWGRLRDYVQVLDSL</sequence>
<dbReference type="Gene3D" id="3.90.550.10">
    <property type="entry name" value="Spore Coat Polysaccharide Biosynthesis Protein SpsA, Chain A"/>
    <property type="match status" value="1"/>
</dbReference>
<feature type="region of interest" description="Disordered" evidence="18">
    <location>
        <begin position="1"/>
        <end position="37"/>
    </location>
</feature>
<evidence type="ECO:0000313" key="21">
    <source>
        <dbReference type="Proteomes" id="UP000298787"/>
    </source>
</evidence>
<feature type="binding site" evidence="14">
    <location>
        <position position="265"/>
    </location>
    <ligand>
        <name>an alpha-L-fucosyl-(1-&gt;2)-beta-D-galactosyl derivative</name>
        <dbReference type="ChEBI" id="CHEBI:140327"/>
    </ligand>
</feature>
<feature type="repeat" description="FG-GAP" evidence="16">
    <location>
        <begin position="532"/>
        <end position="591"/>
    </location>
</feature>
<evidence type="ECO:0000256" key="17">
    <source>
        <dbReference type="RuleBase" id="RU003762"/>
    </source>
</evidence>
<keyword evidence="5" id="KW-0328">Glycosyltransferase</keyword>
<dbReference type="SMART" id="SM00191">
    <property type="entry name" value="Int_alpha"/>
    <property type="match status" value="4"/>
</dbReference>
<dbReference type="SUPFAM" id="SSF53448">
    <property type="entry name" value="Nucleotide-diphospho-sugar transferases"/>
    <property type="match status" value="1"/>
</dbReference>
<dbReference type="PANTHER" id="PTHR23220">
    <property type="entry name" value="INTEGRIN ALPHA"/>
    <property type="match status" value="1"/>
</dbReference>
<dbReference type="InterPro" id="IPR013519">
    <property type="entry name" value="Int_alpha_beta-p"/>
</dbReference>
<dbReference type="Pfam" id="PF01839">
    <property type="entry name" value="FG-GAP"/>
    <property type="match status" value="2"/>
</dbReference>
<dbReference type="GO" id="GO:0050900">
    <property type="term" value="P:leukocyte migration"/>
    <property type="evidence" value="ECO:0007669"/>
    <property type="project" value="TreeGrafter"/>
</dbReference>
<comment type="similarity">
    <text evidence="4">Belongs to the glycosyltransferase 6 family.</text>
</comment>
<keyword evidence="11 17" id="KW-0472">Membrane</keyword>
<proteinExistence type="inferred from homology"/>
<dbReference type="AlphaFoldDB" id="A0A4U5VRF7"/>
<keyword evidence="21" id="KW-1185">Reference proteome</keyword>
<dbReference type="SUPFAM" id="SSF69179">
    <property type="entry name" value="Integrin domains"/>
    <property type="match status" value="1"/>
</dbReference>
<evidence type="ECO:0000256" key="18">
    <source>
        <dbReference type="SAM" id="MobiDB-lite"/>
    </source>
</evidence>
<dbReference type="Proteomes" id="UP000298787">
    <property type="component" value="Chromosome 23"/>
</dbReference>
<dbReference type="GO" id="GO:0033627">
    <property type="term" value="P:cell adhesion mediated by integrin"/>
    <property type="evidence" value="ECO:0007669"/>
    <property type="project" value="TreeGrafter"/>
</dbReference>
<feature type="binding site" evidence="14">
    <location>
        <begin position="243"/>
        <end position="245"/>
    </location>
    <ligand>
        <name>UDP-N-acetyl-alpha-D-galactosamine</name>
        <dbReference type="ChEBI" id="CHEBI:67138"/>
    </ligand>
</feature>
<comment type="cofactor">
    <cofactor evidence="15">
        <name>Mn(2+)</name>
        <dbReference type="ChEBI" id="CHEBI:29035"/>
    </cofactor>
    <text evidence="15">Binds 1 Mn(2+) ion per subunit.</text>
</comment>
<name>A0A4U5VRF7_COLLU</name>
<keyword evidence="17" id="KW-0812">Transmembrane</keyword>
<evidence type="ECO:0000256" key="9">
    <source>
        <dbReference type="ARBA" id="ARBA00022889"/>
    </source>
</evidence>
<dbReference type="InterPro" id="IPR013517">
    <property type="entry name" value="FG-GAP"/>
</dbReference>
<dbReference type="SUPFAM" id="SSF69318">
    <property type="entry name" value="Integrin alpha N-terminal domain"/>
    <property type="match status" value="1"/>
</dbReference>
<evidence type="ECO:0000256" key="6">
    <source>
        <dbReference type="ARBA" id="ARBA00022679"/>
    </source>
</evidence>
<dbReference type="GO" id="GO:0098609">
    <property type="term" value="P:cell-cell adhesion"/>
    <property type="evidence" value="ECO:0007669"/>
    <property type="project" value="TreeGrafter"/>
</dbReference>
<feature type="repeat" description="FG-GAP" evidence="16">
    <location>
        <begin position="651"/>
        <end position="712"/>
    </location>
</feature>
<protein>
    <submittedName>
        <fullName evidence="20">Integrin alpha-3 CD49 antigen-like family member C</fullName>
    </submittedName>
</protein>
<feature type="transmembrane region" description="Helical" evidence="17">
    <location>
        <begin position="65"/>
        <end position="84"/>
    </location>
</feature>
<evidence type="ECO:0000256" key="4">
    <source>
        <dbReference type="ARBA" id="ARBA00010413"/>
    </source>
</evidence>
<dbReference type="InterPro" id="IPR032695">
    <property type="entry name" value="Integrin_dom_sf"/>
</dbReference>
<feature type="binding site" evidence="15">
    <location>
        <position position="245"/>
    </location>
    <ligand>
        <name>Mn(2+)</name>
        <dbReference type="ChEBI" id="CHEBI:29035"/>
    </ligand>
</feature>
<dbReference type="GO" id="GO:0005178">
    <property type="term" value="F:integrin binding"/>
    <property type="evidence" value="ECO:0007669"/>
    <property type="project" value="TreeGrafter"/>
</dbReference>
<dbReference type="GO" id="GO:0046872">
    <property type="term" value="F:metal ion binding"/>
    <property type="evidence" value="ECO:0007669"/>
    <property type="project" value="UniProtKB-KW"/>
</dbReference>
<evidence type="ECO:0000256" key="2">
    <source>
        <dbReference type="ARBA" id="ARBA00004606"/>
    </source>
</evidence>
<evidence type="ECO:0000256" key="5">
    <source>
        <dbReference type="ARBA" id="ARBA00022676"/>
    </source>
</evidence>
<keyword evidence="15" id="KW-0464">Manganese</keyword>
<keyword evidence="7" id="KW-0732">Signal</keyword>
<evidence type="ECO:0000256" key="1">
    <source>
        <dbReference type="ARBA" id="ARBA00004479"/>
    </source>
</evidence>
<evidence type="ECO:0000256" key="14">
    <source>
        <dbReference type="PIRSR" id="PIRSR605076-2"/>
    </source>
</evidence>
<dbReference type="GO" id="GO:0007160">
    <property type="term" value="P:cell-matrix adhesion"/>
    <property type="evidence" value="ECO:0007669"/>
    <property type="project" value="TreeGrafter"/>
</dbReference>
<dbReference type="GO" id="GO:0009897">
    <property type="term" value="C:external side of plasma membrane"/>
    <property type="evidence" value="ECO:0007669"/>
    <property type="project" value="TreeGrafter"/>
</dbReference>
<evidence type="ECO:0000256" key="8">
    <source>
        <dbReference type="ARBA" id="ARBA00022737"/>
    </source>
</evidence>
<organism evidence="20 21">
    <name type="scientific">Collichthys lucidus</name>
    <name type="common">Big head croaker</name>
    <name type="synonym">Sciaena lucida</name>
    <dbReference type="NCBI Taxonomy" id="240159"/>
    <lineage>
        <taxon>Eukaryota</taxon>
        <taxon>Metazoa</taxon>
        <taxon>Chordata</taxon>
        <taxon>Craniata</taxon>
        <taxon>Vertebrata</taxon>
        <taxon>Euteleostomi</taxon>
        <taxon>Actinopterygii</taxon>
        <taxon>Neopterygii</taxon>
        <taxon>Teleostei</taxon>
        <taxon>Neoteleostei</taxon>
        <taxon>Acanthomorphata</taxon>
        <taxon>Eupercaria</taxon>
        <taxon>Sciaenidae</taxon>
        <taxon>Collichthys</taxon>
    </lineage>
</organism>
<evidence type="ECO:0000256" key="12">
    <source>
        <dbReference type="ARBA" id="ARBA00023170"/>
    </source>
</evidence>
<accession>A0A4U5VRF7</accession>
<feature type="compositionally biased region" description="Basic and acidic residues" evidence="18">
    <location>
        <begin position="26"/>
        <end position="37"/>
    </location>
</feature>
<evidence type="ECO:0000313" key="20">
    <source>
        <dbReference type="EMBL" id="TKS91204.1"/>
    </source>
</evidence>
<dbReference type="InterPro" id="IPR013649">
    <property type="entry name" value="Integrin_alpha_Ig-like_1"/>
</dbReference>
<keyword evidence="15" id="KW-0479">Metal-binding</keyword>
<evidence type="ECO:0000259" key="19">
    <source>
        <dbReference type="Pfam" id="PF08441"/>
    </source>
</evidence>
<dbReference type="Pfam" id="PF08441">
    <property type="entry name" value="Integrin_A_Ig_1"/>
    <property type="match status" value="1"/>
</dbReference>
<keyword evidence="6" id="KW-0808">Transferase</keyword>
<dbReference type="Gene3D" id="2.60.40.1460">
    <property type="entry name" value="Integrin domains. Chain A, domain 2"/>
    <property type="match status" value="1"/>
</dbReference>
<feature type="domain" description="Integrin alpha first immunoglubulin-like" evidence="19">
    <location>
        <begin position="725"/>
        <end position="803"/>
    </location>
</feature>
<dbReference type="GO" id="GO:0007229">
    <property type="term" value="P:integrin-mediated signaling pathway"/>
    <property type="evidence" value="ECO:0007669"/>
    <property type="project" value="UniProtKB-KW"/>
</dbReference>
<evidence type="ECO:0000256" key="7">
    <source>
        <dbReference type="ARBA" id="ARBA00022729"/>
    </source>
</evidence>
<dbReference type="GO" id="GO:0016758">
    <property type="term" value="F:hexosyltransferase activity"/>
    <property type="evidence" value="ECO:0007669"/>
    <property type="project" value="InterPro"/>
</dbReference>
<keyword evidence="13" id="KW-0325">Glycoprotein</keyword>
<dbReference type="InterPro" id="IPR005076">
    <property type="entry name" value="Glyco_trans_6"/>
</dbReference>
<evidence type="ECO:0000256" key="15">
    <source>
        <dbReference type="PIRSR" id="PIRSR605076-3"/>
    </source>
</evidence>
<feature type="binding site" evidence="15">
    <location>
        <position position="243"/>
    </location>
    <ligand>
        <name>Mn(2+)</name>
        <dbReference type="ChEBI" id="CHEBI:29035"/>
    </ligand>
</feature>
<reference evidence="20 21" key="1">
    <citation type="submission" date="2019-01" db="EMBL/GenBank/DDBJ databases">
        <title>Genome Assembly of Collichthys lucidus.</title>
        <authorList>
            <person name="Cai M."/>
            <person name="Xiao S."/>
        </authorList>
    </citation>
    <scope>NUCLEOTIDE SEQUENCE [LARGE SCALE GENOMIC DNA]</scope>
    <source>
        <strain evidence="20">JT15FE1705JMU</strain>
        <tissue evidence="20">Muscle</tissue>
    </source>
</reference>
<evidence type="ECO:0000256" key="3">
    <source>
        <dbReference type="ARBA" id="ARBA00008054"/>
    </source>
</evidence>
<dbReference type="InterPro" id="IPR028994">
    <property type="entry name" value="Integrin_alpha_N"/>
</dbReference>
<comment type="similarity">
    <text evidence="3 17">Belongs to the integrin alpha chain family.</text>
</comment>
<evidence type="ECO:0000256" key="10">
    <source>
        <dbReference type="ARBA" id="ARBA00023037"/>
    </source>
</evidence>